<dbReference type="EMBL" id="JALJOV010002216">
    <property type="protein sequence ID" value="KAK9832684.1"/>
    <property type="molecule type" value="Genomic_DNA"/>
</dbReference>
<reference evidence="3 4" key="1">
    <citation type="journal article" date="2024" name="Nat. Commun.">
        <title>Phylogenomics reveals the evolutionary origins of lichenization in chlorophyte algae.</title>
        <authorList>
            <person name="Puginier C."/>
            <person name="Libourel C."/>
            <person name="Otte J."/>
            <person name="Skaloud P."/>
            <person name="Haon M."/>
            <person name="Grisel S."/>
            <person name="Petersen M."/>
            <person name="Berrin J.G."/>
            <person name="Delaux P.M."/>
            <person name="Dal Grande F."/>
            <person name="Keller J."/>
        </authorList>
    </citation>
    <scope>NUCLEOTIDE SEQUENCE [LARGE SCALE GENOMIC DNA]</scope>
    <source>
        <strain evidence="3 4">SAG 2523</strain>
    </source>
</reference>
<dbReference type="InterPro" id="IPR008160">
    <property type="entry name" value="Collagen"/>
</dbReference>
<evidence type="ECO:0000313" key="3">
    <source>
        <dbReference type="EMBL" id="KAK9832684.1"/>
    </source>
</evidence>
<evidence type="ECO:0000313" key="4">
    <source>
        <dbReference type="Proteomes" id="UP001485043"/>
    </source>
</evidence>
<dbReference type="AlphaFoldDB" id="A0AAW1RG01"/>
<dbReference type="Pfam" id="PF01391">
    <property type="entry name" value="Collagen"/>
    <property type="match status" value="1"/>
</dbReference>
<keyword evidence="2" id="KW-0472">Membrane</keyword>
<feature type="region of interest" description="Disordered" evidence="1">
    <location>
        <begin position="40"/>
        <end position="122"/>
    </location>
</feature>
<gene>
    <name evidence="3" type="ORF">WJX84_009387</name>
</gene>
<keyword evidence="2" id="KW-1133">Transmembrane helix</keyword>
<evidence type="ECO:0000256" key="2">
    <source>
        <dbReference type="SAM" id="Phobius"/>
    </source>
</evidence>
<feature type="transmembrane region" description="Helical" evidence="2">
    <location>
        <begin position="7"/>
        <end position="24"/>
    </location>
</feature>
<feature type="compositionally biased region" description="Pro residues" evidence="1">
    <location>
        <begin position="47"/>
        <end position="62"/>
    </location>
</feature>
<sequence length="122" mass="12036">MPDASKLADAGVIALGALVAFMALEHVCSFTDKLRSVAHLCAGQPGPMGPQGPPGPPGPQGPEGPAGPAGLPGQPGSPGIAGTPCMAYPGNGDPLSQEPTLAEGDSYEHISGEEASCSENQH</sequence>
<evidence type="ECO:0008006" key="5">
    <source>
        <dbReference type="Google" id="ProtNLM"/>
    </source>
</evidence>
<name>A0AAW1RG01_9CHLO</name>
<evidence type="ECO:0000256" key="1">
    <source>
        <dbReference type="SAM" id="MobiDB-lite"/>
    </source>
</evidence>
<proteinExistence type="predicted"/>
<comment type="caution">
    <text evidence="3">The sequence shown here is derived from an EMBL/GenBank/DDBJ whole genome shotgun (WGS) entry which is preliminary data.</text>
</comment>
<accession>A0AAW1RG01</accession>
<keyword evidence="2" id="KW-0812">Transmembrane</keyword>
<feature type="compositionally biased region" description="Low complexity" evidence="1">
    <location>
        <begin position="66"/>
        <end position="78"/>
    </location>
</feature>
<organism evidence="3 4">
    <name type="scientific">Apatococcus fuscideae</name>
    <dbReference type="NCBI Taxonomy" id="2026836"/>
    <lineage>
        <taxon>Eukaryota</taxon>
        <taxon>Viridiplantae</taxon>
        <taxon>Chlorophyta</taxon>
        <taxon>core chlorophytes</taxon>
        <taxon>Trebouxiophyceae</taxon>
        <taxon>Chlorellales</taxon>
        <taxon>Chlorellaceae</taxon>
        <taxon>Apatococcus</taxon>
    </lineage>
</organism>
<dbReference type="Proteomes" id="UP001485043">
    <property type="component" value="Unassembled WGS sequence"/>
</dbReference>
<keyword evidence="4" id="KW-1185">Reference proteome</keyword>
<protein>
    <recommendedName>
        <fullName evidence="5">Collagen triple helix repeat protein</fullName>
    </recommendedName>
</protein>